<accession>A0A151ZGQ2</accession>
<dbReference type="OMA" id="NDSDIWY"/>
<keyword evidence="2" id="KW-1185">Reference proteome</keyword>
<organism evidence="1 2">
    <name type="scientific">Tieghemostelium lacteum</name>
    <name type="common">Slime mold</name>
    <name type="synonym">Dictyostelium lacteum</name>
    <dbReference type="NCBI Taxonomy" id="361077"/>
    <lineage>
        <taxon>Eukaryota</taxon>
        <taxon>Amoebozoa</taxon>
        <taxon>Evosea</taxon>
        <taxon>Eumycetozoa</taxon>
        <taxon>Dictyostelia</taxon>
        <taxon>Dictyosteliales</taxon>
        <taxon>Raperosteliaceae</taxon>
        <taxon>Tieghemostelium</taxon>
    </lineage>
</organism>
<evidence type="ECO:0000313" key="2">
    <source>
        <dbReference type="Proteomes" id="UP000076078"/>
    </source>
</evidence>
<evidence type="ECO:0000313" key="1">
    <source>
        <dbReference type="EMBL" id="KYQ93097.1"/>
    </source>
</evidence>
<dbReference type="EMBL" id="LODT01000028">
    <property type="protein sequence ID" value="KYQ93097.1"/>
    <property type="molecule type" value="Genomic_DNA"/>
</dbReference>
<dbReference type="OrthoDB" id="17734at2759"/>
<dbReference type="InParanoid" id="A0A151ZGQ2"/>
<dbReference type="Proteomes" id="UP000076078">
    <property type="component" value="Unassembled WGS sequence"/>
</dbReference>
<reference evidence="1 2" key="1">
    <citation type="submission" date="2015-12" db="EMBL/GenBank/DDBJ databases">
        <title>Dictyostelia acquired genes for synthesis and detection of signals that induce cell-type specialization by lateral gene transfer from prokaryotes.</title>
        <authorList>
            <person name="Gloeckner G."/>
            <person name="Schaap P."/>
        </authorList>
    </citation>
    <scope>NUCLEOTIDE SEQUENCE [LARGE SCALE GENOMIC DNA]</scope>
    <source>
        <strain evidence="1 2">TK</strain>
    </source>
</reference>
<comment type="caution">
    <text evidence="1">The sequence shown here is derived from an EMBL/GenBank/DDBJ whole genome shotgun (WGS) entry which is preliminary data.</text>
</comment>
<sequence>MTAEEILTGAVSKDWIDDLPLVIKAMNKKFNRIKKDMKLLSDIPVCEGDSCQLLEMGTKVRAILDDYTTDKRLHGKFRAGDIKLSPEVRYIKKIILKPGFSPMYLLNKGENDGLDLVTKNQLQVINPDEENQIQV</sequence>
<protein>
    <submittedName>
        <fullName evidence="1">Uncharacterized protein</fullName>
    </submittedName>
</protein>
<name>A0A151ZGQ2_TIELA</name>
<dbReference type="AlphaFoldDB" id="A0A151ZGQ2"/>
<proteinExistence type="predicted"/>
<gene>
    <name evidence="1" type="ORF">DLAC_05722</name>
</gene>